<dbReference type="InterPro" id="IPR004254">
    <property type="entry name" value="AdipoR/HlyIII-related"/>
</dbReference>
<evidence type="ECO:0000256" key="7">
    <source>
        <dbReference type="SAM" id="MobiDB-lite"/>
    </source>
</evidence>
<dbReference type="GO" id="GO:0033211">
    <property type="term" value="P:adiponectin-activated signaling pathway"/>
    <property type="evidence" value="ECO:0007669"/>
    <property type="project" value="TreeGrafter"/>
</dbReference>
<feature type="region of interest" description="Disordered" evidence="7">
    <location>
        <begin position="1"/>
        <end position="26"/>
    </location>
</feature>
<comment type="subcellular location">
    <subcellularLocation>
        <location evidence="1">Membrane</location>
        <topology evidence="1">Multi-pass membrane protein</topology>
    </subcellularLocation>
</comment>
<sequence>MNELTELDNAGSPEPGLRLRKGHMSDTATTQAAFEEDGSEQRLLLVEPPLSSDQDDCSEEYKHNDESRQEEEGFMGMSPLLQAHHAMERMEEFVCKVWEGRWRVIPHDVLPDWLKDNDYLLHGHRPPMPSFRACFKSIFRIHTETGNIWTHLLGCVFFLCLGIFYMFRPNMSFVAPVQEKVVVGLFFLGAILCLSFSWLFHTVYCHSEGVSRLFSK</sequence>
<feature type="compositionally biased region" description="Basic and acidic residues" evidence="7">
    <location>
        <begin position="59"/>
        <end position="71"/>
    </location>
</feature>
<evidence type="ECO:0000313" key="9">
    <source>
        <dbReference type="EMBL" id="LAC41257.1"/>
    </source>
</evidence>
<keyword evidence="5 8" id="KW-0472">Membrane</keyword>
<feature type="binding site" evidence="6">
    <location>
        <position position="201"/>
    </location>
    <ligand>
        <name>Zn(2+)</name>
        <dbReference type="ChEBI" id="CHEBI:29105"/>
    </ligand>
</feature>
<keyword evidence="3 8" id="KW-0812">Transmembrane</keyword>
<evidence type="ECO:0000256" key="2">
    <source>
        <dbReference type="ARBA" id="ARBA00007018"/>
    </source>
</evidence>
<evidence type="ECO:0000256" key="6">
    <source>
        <dbReference type="PIRSR" id="PIRSR604254-1"/>
    </source>
</evidence>
<feature type="transmembrane region" description="Helical" evidence="8">
    <location>
        <begin position="179"/>
        <end position="200"/>
    </location>
</feature>
<keyword evidence="6" id="KW-0479">Metal-binding</keyword>
<dbReference type="GO" id="GO:0005886">
    <property type="term" value="C:plasma membrane"/>
    <property type="evidence" value="ECO:0007669"/>
    <property type="project" value="TreeGrafter"/>
</dbReference>
<dbReference type="PANTHER" id="PTHR20855:SF33">
    <property type="entry name" value="ADIPONECTIN RECEPTOR PROTEIN 2"/>
    <property type="match status" value="1"/>
</dbReference>
<feature type="region of interest" description="Disordered" evidence="7">
    <location>
        <begin position="47"/>
        <end position="74"/>
    </location>
</feature>
<evidence type="ECO:0000256" key="4">
    <source>
        <dbReference type="ARBA" id="ARBA00022989"/>
    </source>
</evidence>
<evidence type="ECO:0000256" key="5">
    <source>
        <dbReference type="ARBA" id="ARBA00023136"/>
    </source>
</evidence>
<evidence type="ECO:0000256" key="1">
    <source>
        <dbReference type="ARBA" id="ARBA00004141"/>
    </source>
</evidence>
<comment type="similarity">
    <text evidence="2">Belongs to the ADIPOR family.</text>
</comment>
<evidence type="ECO:0000256" key="8">
    <source>
        <dbReference type="SAM" id="Phobius"/>
    </source>
</evidence>
<dbReference type="PANTHER" id="PTHR20855">
    <property type="entry name" value="ADIPOR/PROGESTIN RECEPTOR-RELATED"/>
    <property type="match status" value="1"/>
</dbReference>
<reference evidence="9" key="1">
    <citation type="submission" date="2020-03" db="EMBL/GenBank/DDBJ databases">
        <title>Okinawa Rail whole genome shotgun sequence.</title>
        <authorList>
            <person name="Nakajima N."/>
            <person name="Onuma M."/>
            <person name="Endoh D."/>
        </authorList>
    </citation>
    <scope>NUCLEOTIDE SEQUENCE</scope>
</reference>
<reference evidence="9" key="2">
    <citation type="submission" date="2020-03" db="EMBL/GenBank/DDBJ databases">
        <authorList>
            <consortium name="Environmental Genome Science Research Promotion Project"/>
            <person name="Nakajima N."/>
            <person name="Onuma M."/>
            <person name="Endoh D."/>
        </authorList>
    </citation>
    <scope>NUCLEOTIDE SEQUENCE</scope>
</reference>
<keyword evidence="9" id="KW-0675">Receptor</keyword>
<keyword evidence="6" id="KW-0862">Zinc</keyword>
<feature type="transmembrane region" description="Helical" evidence="8">
    <location>
        <begin position="148"/>
        <end position="167"/>
    </location>
</feature>
<dbReference type="GO" id="GO:0046872">
    <property type="term" value="F:metal ion binding"/>
    <property type="evidence" value="ECO:0007669"/>
    <property type="project" value="UniProtKB-KW"/>
</dbReference>
<name>A0A6G1RRK6_9GRUI</name>
<dbReference type="AlphaFoldDB" id="A0A6G1RRK6"/>
<dbReference type="EMBL" id="ICPP01008613">
    <property type="protein sequence ID" value="LAC41257.1"/>
    <property type="molecule type" value="Transcribed_RNA"/>
</dbReference>
<keyword evidence="4 8" id="KW-1133">Transmembrane helix</keyword>
<accession>A0A6G1RRK6</accession>
<proteinExistence type="inferred from homology"/>
<evidence type="ECO:0000256" key="3">
    <source>
        <dbReference type="ARBA" id="ARBA00022692"/>
    </source>
</evidence>
<organism evidence="9">
    <name type="scientific">Hypotaenidia okinawae</name>
    <dbReference type="NCBI Taxonomy" id="2861861"/>
    <lineage>
        <taxon>Eukaryota</taxon>
        <taxon>Metazoa</taxon>
        <taxon>Chordata</taxon>
        <taxon>Craniata</taxon>
        <taxon>Vertebrata</taxon>
        <taxon>Euteleostomi</taxon>
        <taxon>Archelosauria</taxon>
        <taxon>Archosauria</taxon>
        <taxon>Dinosauria</taxon>
        <taxon>Saurischia</taxon>
        <taxon>Theropoda</taxon>
        <taxon>Coelurosauria</taxon>
        <taxon>Aves</taxon>
        <taxon>Neognathae</taxon>
        <taxon>Neoaves</taxon>
        <taxon>Gruiformes</taxon>
        <taxon>Rallidae</taxon>
        <taxon>Hypotaenidia</taxon>
    </lineage>
</organism>
<dbReference type="GO" id="GO:0038023">
    <property type="term" value="F:signaling receptor activity"/>
    <property type="evidence" value="ECO:0007669"/>
    <property type="project" value="TreeGrafter"/>
</dbReference>
<protein>
    <submittedName>
        <fullName evidence="9">Adiponectin receptor 2</fullName>
    </submittedName>
</protein>
<dbReference type="Pfam" id="PF03006">
    <property type="entry name" value="HlyIII"/>
    <property type="match status" value="1"/>
</dbReference>